<comment type="catalytic activity">
    <reaction evidence="1">
        <text>ATP + protein L-histidine = ADP + protein N-phospho-L-histidine.</text>
        <dbReference type="EC" id="2.7.13.3"/>
    </reaction>
</comment>
<dbReference type="RefSeq" id="WP_228149981.1">
    <property type="nucleotide sequence ID" value="NZ_CP032098.1"/>
</dbReference>
<keyword evidence="4" id="KW-0808">Transferase</keyword>
<evidence type="ECO:0000256" key="3">
    <source>
        <dbReference type="ARBA" id="ARBA00022553"/>
    </source>
</evidence>
<evidence type="ECO:0000259" key="10">
    <source>
        <dbReference type="PROSITE" id="PS50109"/>
    </source>
</evidence>
<dbReference type="PROSITE" id="PS50109">
    <property type="entry name" value="HIS_KIN"/>
    <property type="match status" value="1"/>
</dbReference>
<dbReference type="PANTHER" id="PTHR43065">
    <property type="entry name" value="SENSOR HISTIDINE KINASE"/>
    <property type="match status" value="1"/>
</dbReference>
<dbReference type="AlphaFoldDB" id="A0AB33GLE4"/>
<feature type="transmembrane region" description="Helical" evidence="9">
    <location>
        <begin position="20"/>
        <end position="43"/>
    </location>
</feature>
<keyword evidence="8" id="KW-0902">Two-component regulatory system</keyword>
<sequence>MLKKILSYFDNFNFALKTNFLIFIISSGMLGIVILALMTTFSIKYDFDKLYEQRTKPLIKLENIKDTYKVNIQDTLYDIEDKSISYQQANDVINLALQLIETNWKEYKKSNDMTPPTIYIGNIIKKFLTTQQQYYKNEILHKSISENIDKKMININARLHNLELSHKNEQNLKKEFNKLHLEINAINIYITSLINYDLTLALNEKRDTEKGFDVIIAVSMISIVLIFLFSIILSVLLINHFKRLHKLLEAKVESKTKQLVELNNSLEKRVIQEVKNNRKKDIIMFQQARLASLGEMLNNIAHQWRQPLGSITMIIQSFQTKMQLGKLTDEFIDEKVNDALFLAENMSNTLDDFKNFFSPDKTKKFFSIKDCIEHSFELSKYALEKAGIKIIFLIKQDININSYYNELSHVFLNLINNSKDALCSNINKNDRIIKVVVKQYKKDMVINFIDNGGGVPEEIAHKIFEPYYTTKYKSAGTGIGLYMSKQIIEKHMYGSIYQKNIIHKIDKIDNYSCSLFIIKIPIVNEVLEDAK</sequence>
<keyword evidence="9" id="KW-0472">Membrane</keyword>
<dbReference type="InterPro" id="IPR005467">
    <property type="entry name" value="His_kinase_dom"/>
</dbReference>
<accession>A0AB33GLE4</accession>
<dbReference type="EC" id="2.7.13.3" evidence="2"/>
<dbReference type="EMBL" id="CP032098">
    <property type="protein sequence ID" value="AXX91956.1"/>
    <property type="molecule type" value="Genomic_DNA"/>
</dbReference>
<dbReference type="SMART" id="SM00387">
    <property type="entry name" value="HATPase_c"/>
    <property type="match status" value="1"/>
</dbReference>
<evidence type="ECO:0000256" key="7">
    <source>
        <dbReference type="ARBA" id="ARBA00022840"/>
    </source>
</evidence>
<organism evidence="11 12">
    <name type="scientific">Malaciobacter molluscorum LMG 25693</name>
    <dbReference type="NCBI Taxonomy" id="870501"/>
    <lineage>
        <taxon>Bacteria</taxon>
        <taxon>Pseudomonadati</taxon>
        <taxon>Campylobacterota</taxon>
        <taxon>Epsilonproteobacteria</taxon>
        <taxon>Campylobacterales</taxon>
        <taxon>Arcobacteraceae</taxon>
        <taxon>Malaciobacter</taxon>
    </lineage>
</organism>
<proteinExistence type="predicted"/>
<evidence type="ECO:0000256" key="4">
    <source>
        <dbReference type="ARBA" id="ARBA00022679"/>
    </source>
</evidence>
<dbReference type="Gene3D" id="1.10.287.130">
    <property type="match status" value="1"/>
</dbReference>
<dbReference type="GO" id="GO:0000155">
    <property type="term" value="F:phosphorelay sensor kinase activity"/>
    <property type="evidence" value="ECO:0007669"/>
    <property type="project" value="InterPro"/>
</dbReference>
<dbReference type="Pfam" id="PF02518">
    <property type="entry name" value="HATPase_c"/>
    <property type="match status" value="1"/>
</dbReference>
<dbReference type="PRINTS" id="PR00344">
    <property type="entry name" value="BCTRLSENSOR"/>
</dbReference>
<keyword evidence="9" id="KW-0812">Transmembrane</keyword>
<dbReference type="InterPro" id="IPR036097">
    <property type="entry name" value="HisK_dim/P_sf"/>
</dbReference>
<evidence type="ECO:0000256" key="1">
    <source>
        <dbReference type="ARBA" id="ARBA00000085"/>
    </source>
</evidence>
<evidence type="ECO:0000313" key="12">
    <source>
        <dbReference type="Proteomes" id="UP000262712"/>
    </source>
</evidence>
<dbReference type="KEGG" id="amol:AMOL_0967"/>
<dbReference type="InterPro" id="IPR004358">
    <property type="entry name" value="Sig_transdc_His_kin-like_C"/>
</dbReference>
<dbReference type="SUPFAM" id="SSF55874">
    <property type="entry name" value="ATPase domain of HSP90 chaperone/DNA topoisomerase II/histidine kinase"/>
    <property type="match status" value="1"/>
</dbReference>
<dbReference type="CDD" id="cd00082">
    <property type="entry name" value="HisKA"/>
    <property type="match status" value="1"/>
</dbReference>
<dbReference type="SUPFAM" id="SSF47384">
    <property type="entry name" value="Homodimeric domain of signal transducing histidine kinase"/>
    <property type="match status" value="1"/>
</dbReference>
<evidence type="ECO:0000256" key="2">
    <source>
        <dbReference type="ARBA" id="ARBA00012438"/>
    </source>
</evidence>
<keyword evidence="3" id="KW-0597">Phosphoprotein</keyword>
<dbReference type="PANTHER" id="PTHR43065:SF10">
    <property type="entry name" value="PEROXIDE STRESS-ACTIVATED HISTIDINE KINASE MAK3"/>
    <property type="match status" value="1"/>
</dbReference>
<keyword evidence="7" id="KW-0067">ATP-binding</keyword>
<feature type="transmembrane region" description="Helical" evidence="9">
    <location>
        <begin position="214"/>
        <end position="238"/>
    </location>
</feature>
<feature type="domain" description="Histidine kinase" evidence="10">
    <location>
        <begin position="299"/>
        <end position="524"/>
    </location>
</feature>
<evidence type="ECO:0000256" key="5">
    <source>
        <dbReference type="ARBA" id="ARBA00022741"/>
    </source>
</evidence>
<keyword evidence="6 11" id="KW-0418">Kinase</keyword>
<dbReference type="InterPro" id="IPR036890">
    <property type="entry name" value="HATPase_C_sf"/>
</dbReference>
<evidence type="ECO:0000256" key="6">
    <source>
        <dbReference type="ARBA" id="ARBA00022777"/>
    </source>
</evidence>
<dbReference type="InterPro" id="IPR003661">
    <property type="entry name" value="HisK_dim/P_dom"/>
</dbReference>
<dbReference type="Gene3D" id="3.30.565.10">
    <property type="entry name" value="Histidine kinase-like ATPase, C-terminal domain"/>
    <property type="match status" value="1"/>
</dbReference>
<name>A0AB33GLE4_9BACT</name>
<dbReference type="GO" id="GO:0005524">
    <property type="term" value="F:ATP binding"/>
    <property type="evidence" value="ECO:0007669"/>
    <property type="project" value="UniProtKB-KW"/>
</dbReference>
<keyword evidence="9" id="KW-1133">Transmembrane helix</keyword>
<dbReference type="InterPro" id="IPR003594">
    <property type="entry name" value="HATPase_dom"/>
</dbReference>
<evidence type="ECO:0000256" key="8">
    <source>
        <dbReference type="ARBA" id="ARBA00023012"/>
    </source>
</evidence>
<evidence type="ECO:0000313" key="11">
    <source>
        <dbReference type="EMBL" id="AXX91956.1"/>
    </source>
</evidence>
<evidence type="ECO:0000256" key="9">
    <source>
        <dbReference type="SAM" id="Phobius"/>
    </source>
</evidence>
<reference evidence="11 12" key="1">
    <citation type="submission" date="2018-08" db="EMBL/GenBank/DDBJ databases">
        <title>Complete genome of the Arcobacter molluscorum type strain LMG 25693.</title>
        <authorList>
            <person name="Miller W.G."/>
            <person name="Yee E."/>
            <person name="Bono J.L."/>
        </authorList>
    </citation>
    <scope>NUCLEOTIDE SEQUENCE [LARGE SCALE GENOMIC DNA]</scope>
    <source>
        <strain evidence="11 12">CECT 7696</strain>
    </source>
</reference>
<gene>
    <name evidence="11" type="ORF">AMOL_0967</name>
</gene>
<dbReference type="Proteomes" id="UP000262712">
    <property type="component" value="Chromosome"/>
</dbReference>
<protein>
    <recommendedName>
        <fullName evidence="2">histidine kinase</fullName>
        <ecNumber evidence="2">2.7.13.3</ecNumber>
    </recommendedName>
</protein>
<keyword evidence="5" id="KW-0547">Nucleotide-binding</keyword>